<dbReference type="Pfam" id="PF02472">
    <property type="entry name" value="ExbD"/>
    <property type="match status" value="1"/>
</dbReference>
<reference evidence="9 10" key="1">
    <citation type="submission" date="2018-01" db="EMBL/GenBank/DDBJ databases">
        <title>Metagenomic assembled genomes from two thermal pools in the Uzon Caldera, Kamchatka, Russia.</title>
        <authorList>
            <person name="Wilkins L."/>
            <person name="Ettinger C."/>
        </authorList>
    </citation>
    <scope>NUCLEOTIDE SEQUENCE [LARGE SCALE GENOMIC DNA]</scope>
    <source>
        <strain evidence="9">ZAV-15</strain>
    </source>
</reference>
<gene>
    <name evidence="9" type="ORF">C0197_05490</name>
</gene>
<sequence length="132" mass="14818">MKVGKRLQEEINVIPLVDIVLVILIIFMITAPLMTSGLEVNLPQTKDTALAHKEREPLKITITAQGEIKISGEPVSLDRLYQWLSEAKKHNLVEEVQIEADRRAYFEIVAKVLSEVKRAGFTQVGVLTQPES</sequence>
<organism evidence="9 10">
    <name type="scientific">Caldimicrobium thiodismutans</name>
    <dbReference type="NCBI Taxonomy" id="1653476"/>
    <lineage>
        <taxon>Bacteria</taxon>
        <taxon>Pseudomonadati</taxon>
        <taxon>Thermodesulfobacteriota</taxon>
        <taxon>Thermodesulfobacteria</taxon>
        <taxon>Thermodesulfobacteriales</taxon>
        <taxon>Thermodesulfobacteriaceae</taxon>
        <taxon>Caldimicrobium</taxon>
    </lineage>
</organism>
<feature type="transmembrane region" description="Helical" evidence="8">
    <location>
        <begin position="12"/>
        <end position="34"/>
    </location>
</feature>
<evidence type="ECO:0000256" key="1">
    <source>
        <dbReference type="ARBA" id="ARBA00004162"/>
    </source>
</evidence>
<dbReference type="GO" id="GO:0015031">
    <property type="term" value="P:protein transport"/>
    <property type="evidence" value="ECO:0007669"/>
    <property type="project" value="UniProtKB-KW"/>
</dbReference>
<evidence type="ECO:0000256" key="3">
    <source>
        <dbReference type="ARBA" id="ARBA00022475"/>
    </source>
</evidence>
<protein>
    <submittedName>
        <fullName evidence="9">Protein TolR</fullName>
    </submittedName>
</protein>
<evidence type="ECO:0000256" key="2">
    <source>
        <dbReference type="ARBA" id="ARBA00005811"/>
    </source>
</evidence>
<evidence type="ECO:0000256" key="8">
    <source>
        <dbReference type="SAM" id="Phobius"/>
    </source>
</evidence>
<dbReference type="InterPro" id="IPR003400">
    <property type="entry name" value="ExbD"/>
</dbReference>
<dbReference type="PANTHER" id="PTHR30558">
    <property type="entry name" value="EXBD MEMBRANE COMPONENT OF PMF-DRIVEN MACROMOLECULE IMPORT SYSTEM"/>
    <property type="match status" value="1"/>
</dbReference>
<dbReference type="Proteomes" id="UP000235731">
    <property type="component" value="Unassembled WGS sequence"/>
</dbReference>
<keyword evidence="3" id="KW-1003">Cell membrane</keyword>
<accession>A0A2N7PIQ7</accession>
<evidence type="ECO:0000256" key="4">
    <source>
        <dbReference type="ARBA" id="ARBA00022692"/>
    </source>
</evidence>
<evidence type="ECO:0000313" key="10">
    <source>
        <dbReference type="Proteomes" id="UP000235731"/>
    </source>
</evidence>
<dbReference type="Gene3D" id="3.30.420.270">
    <property type="match status" value="1"/>
</dbReference>
<evidence type="ECO:0000256" key="7">
    <source>
        <dbReference type="RuleBase" id="RU003879"/>
    </source>
</evidence>
<evidence type="ECO:0000256" key="6">
    <source>
        <dbReference type="ARBA" id="ARBA00023136"/>
    </source>
</evidence>
<keyword evidence="4 7" id="KW-0812">Transmembrane</keyword>
<comment type="similarity">
    <text evidence="2 7">Belongs to the ExbD/TolR family.</text>
</comment>
<evidence type="ECO:0000313" key="9">
    <source>
        <dbReference type="EMBL" id="PMP61487.1"/>
    </source>
</evidence>
<dbReference type="GO" id="GO:0022857">
    <property type="term" value="F:transmembrane transporter activity"/>
    <property type="evidence" value="ECO:0007669"/>
    <property type="project" value="InterPro"/>
</dbReference>
<keyword evidence="7" id="KW-0813">Transport</keyword>
<name>A0A2N7PIQ7_9BACT</name>
<keyword evidence="5 8" id="KW-1133">Transmembrane helix</keyword>
<evidence type="ECO:0000256" key="5">
    <source>
        <dbReference type="ARBA" id="ARBA00022989"/>
    </source>
</evidence>
<dbReference type="AlphaFoldDB" id="A0A2N7PIQ7"/>
<keyword evidence="7" id="KW-0653">Protein transport</keyword>
<comment type="caution">
    <text evidence="9">The sequence shown here is derived from an EMBL/GenBank/DDBJ whole genome shotgun (WGS) entry which is preliminary data.</text>
</comment>
<dbReference type="EMBL" id="PNIE01000080">
    <property type="protein sequence ID" value="PMP61487.1"/>
    <property type="molecule type" value="Genomic_DNA"/>
</dbReference>
<keyword evidence="6 8" id="KW-0472">Membrane</keyword>
<comment type="subcellular location">
    <subcellularLocation>
        <location evidence="1">Cell membrane</location>
        <topology evidence="1">Single-pass membrane protein</topology>
    </subcellularLocation>
    <subcellularLocation>
        <location evidence="7">Cell membrane</location>
        <topology evidence="7">Single-pass type II membrane protein</topology>
    </subcellularLocation>
</comment>
<proteinExistence type="inferred from homology"/>
<dbReference type="GO" id="GO:0005886">
    <property type="term" value="C:plasma membrane"/>
    <property type="evidence" value="ECO:0007669"/>
    <property type="project" value="UniProtKB-SubCell"/>
</dbReference>